<dbReference type="GO" id="GO:0003690">
    <property type="term" value="F:double-stranded DNA binding"/>
    <property type="evidence" value="ECO:0007669"/>
    <property type="project" value="InterPro"/>
</dbReference>
<feature type="compositionally biased region" description="Basic and acidic residues" evidence="1">
    <location>
        <begin position="367"/>
        <end position="379"/>
    </location>
</feature>
<dbReference type="InterPro" id="IPR033246">
    <property type="entry name" value="BIN4"/>
</dbReference>
<organism evidence="2 3">
    <name type="scientific">Sesamum indicum</name>
    <name type="common">Oriental sesame</name>
    <name type="synonym">Sesamum orientale</name>
    <dbReference type="NCBI Taxonomy" id="4182"/>
    <lineage>
        <taxon>Eukaryota</taxon>
        <taxon>Viridiplantae</taxon>
        <taxon>Streptophyta</taxon>
        <taxon>Embryophyta</taxon>
        <taxon>Tracheophyta</taxon>
        <taxon>Spermatophyta</taxon>
        <taxon>Magnoliopsida</taxon>
        <taxon>eudicotyledons</taxon>
        <taxon>Gunneridae</taxon>
        <taxon>Pentapetalae</taxon>
        <taxon>asterids</taxon>
        <taxon>lamiids</taxon>
        <taxon>Lamiales</taxon>
        <taxon>Pedaliaceae</taxon>
        <taxon>Sesamum</taxon>
    </lineage>
</organism>
<feature type="region of interest" description="Disordered" evidence="1">
    <location>
        <begin position="348"/>
        <end position="420"/>
    </location>
</feature>
<proteinExistence type="predicted"/>
<keyword evidence="3" id="KW-0238">DNA-binding</keyword>
<dbReference type="AlphaFoldDB" id="A0A6I9SYH4"/>
<accession>A0A6I9SYH4</accession>
<feature type="region of interest" description="Disordered" evidence="1">
    <location>
        <begin position="1"/>
        <end position="176"/>
    </location>
</feature>
<dbReference type="FunCoup" id="A0A6I9SYH4">
    <property type="interactions" value="188"/>
</dbReference>
<evidence type="ECO:0000313" key="3">
    <source>
        <dbReference type="RefSeq" id="XP_011075840.1"/>
    </source>
</evidence>
<feature type="compositionally biased region" description="Basic and acidic residues" evidence="1">
    <location>
        <begin position="52"/>
        <end position="68"/>
    </location>
</feature>
<feature type="compositionally biased region" description="Basic residues" evidence="1">
    <location>
        <begin position="391"/>
        <end position="420"/>
    </location>
</feature>
<feature type="region of interest" description="Disordered" evidence="1">
    <location>
        <begin position="203"/>
        <end position="244"/>
    </location>
</feature>
<dbReference type="PANTHER" id="PTHR34810">
    <property type="entry name" value="DNA-BINDING PROTEIN BIN4"/>
    <property type="match status" value="1"/>
</dbReference>
<feature type="compositionally biased region" description="Low complexity" evidence="1">
    <location>
        <begin position="140"/>
        <end position="152"/>
    </location>
</feature>
<feature type="compositionally biased region" description="Basic and acidic residues" evidence="1">
    <location>
        <begin position="92"/>
        <end position="122"/>
    </location>
</feature>
<dbReference type="GeneID" id="105160248"/>
<name>A0A6I9SYH4_SESIN</name>
<dbReference type="PANTHER" id="PTHR34810:SF1">
    <property type="entry name" value="DNA-BINDING PROTEIN BIN4"/>
    <property type="match status" value="1"/>
</dbReference>
<dbReference type="GO" id="GO:0042023">
    <property type="term" value="P:DNA endoreduplication"/>
    <property type="evidence" value="ECO:0007669"/>
    <property type="project" value="InterPro"/>
</dbReference>
<dbReference type="GO" id="GO:0009330">
    <property type="term" value="C:DNA topoisomerase type II (double strand cut, ATP-hydrolyzing) complex"/>
    <property type="evidence" value="ECO:0007669"/>
    <property type="project" value="InterPro"/>
</dbReference>
<evidence type="ECO:0000256" key="1">
    <source>
        <dbReference type="SAM" id="MobiDB-lite"/>
    </source>
</evidence>
<dbReference type="OrthoDB" id="549068at2759"/>
<reference evidence="3" key="1">
    <citation type="submission" date="2025-08" db="UniProtKB">
        <authorList>
            <consortium name="RefSeq"/>
        </authorList>
    </citation>
    <scope>IDENTIFICATION</scope>
</reference>
<sequence length="420" mass="46300">MSDSREESPDWLRSFHPPTLSAIELSSGSESPLDGSPAISDDEDDINLSKLFKKEAKQDSDINDKDYMTEAVVNKPVKGKSPKKNGKGKSPKKNDKVKPTPERKRQSKDESEREGKRAKGKDTNMISGTQKLGKSHEQSHSIWSLSSDSESSPDTQPVNNDKASKGELSANEEDIAIKNIREVDNILLDHDGEPPMNRVLKKLEKEDEKTSKNKNTNISINGENDVKEDSSRKHPGLQGSSSRLPLLLSEKVQRSKALVECEGDSIDLSGDVGSVGRIVVSDDPSKNHEMFLDLKGTIYKTTIIPSRTFCVVSFGQSEAKIEAIMNDYIQLKPQSNVFEAETMVEGTLDGFPFDSEDENEKSIAQADQHEAAEEQPDGKSKRKPDKTLGAARKKGKSASGKPPKKVKKKPQVSKKSKTKK</sequence>
<dbReference type="RefSeq" id="XP_011075840.1">
    <property type="nucleotide sequence ID" value="XM_011077538.2"/>
</dbReference>
<feature type="compositionally biased region" description="Polar residues" evidence="1">
    <location>
        <begin position="213"/>
        <end position="222"/>
    </location>
</feature>
<dbReference type="InParanoid" id="A0A6I9SYH4"/>
<protein>
    <submittedName>
        <fullName evidence="3">DNA-binding protein BIN4 isoform X1</fullName>
    </submittedName>
</protein>
<gene>
    <name evidence="3" type="primary">LOC105160248</name>
</gene>
<dbReference type="Proteomes" id="UP000504604">
    <property type="component" value="Linkage group LG4"/>
</dbReference>
<dbReference type="KEGG" id="sind:105160248"/>
<keyword evidence="2" id="KW-1185">Reference proteome</keyword>
<dbReference type="GO" id="GO:0005634">
    <property type="term" value="C:nucleus"/>
    <property type="evidence" value="ECO:0007669"/>
    <property type="project" value="TreeGrafter"/>
</dbReference>
<evidence type="ECO:0000313" key="2">
    <source>
        <dbReference type="Proteomes" id="UP000504604"/>
    </source>
</evidence>
<feature type="compositionally biased region" description="Basic and acidic residues" evidence="1">
    <location>
        <begin position="1"/>
        <end position="10"/>
    </location>
</feature>
<dbReference type="GO" id="GO:0051276">
    <property type="term" value="P:chromosome organization"/>
    <property type="evidence" value="ECO:0007669"/>
    <property type="project" value="TreeGrafter"/>
</dbReference>
<feature type="compositionally biased region" description="Basic residues" evidence="1">
    <location>
        <begin position="77"/>
        <end position="91"/>
    </location>
</feature>